<reference evidence="3" key="1">
    <citation type="journal article" date="2016" name="Nature">
        <title>Genome evolution in the allotetraploid frog Xenopus laevis.</title>
        <authorList>
            <person name="Session A.M."/>
            <person name="Uno Y."/>
            <person name="Kwon T."/>
            <person name="Chapman J.A."/>
            <person name="Toyoda A."/>
            <person name="Takahashi S."/>
            <person name="Fukui A."/>
            <person name="Hikosaka A."/>
            <person name="Suzuki A."/>
            <person name="Kondo M."/>
            <person name="van Heeringen S.J."/>
            <person name="Quigley I."/>
            <person name="Heinz S."/>
            <person name="Ogino H."/>
            <person name="Ochi H."/>
            <person name="Hellsten U."/>
            <person name="Lyons J.B."/>
            <person name="Simakov O."/>
            <person name="Putnam N."/>
            <person name="Stites J."/>
            <person name="Kuroki Y."/>
            <person name="Tanaka T."/>
            <person name="Michiue T."/>
            <person name="Watanabe M."/>
            <person name="Bogdanovic O."/>
            <person name="Lister R."/>
            <person name="Georgiou G."/>
            <person name="Paranjpe S.S."/>
            <person name="van Kruijsbergen I."/>
            <person name="Shu S."/>
            <person name="Carlson J."/>
            <person name="Kinoshita T."/>
            <person name="Ohta Y."/>
            <person name="Mawaribuchi S."/>
            <person name="Jenkins J."/>
            <person name="Grimwood J."/>
            <person name="Schmutz J."/>
            <person name="Mitros T."/>
            <person name="Mozaffari S.V."/>
            <person name="Suzuki Y."/>
            <person name="Haramoto Y."/>
            <person name="Yamamoto T.S."/>
            <person name="Takagi C."/>
            <person name="Heald R."/>
            <person name="Miller K."/>
            <person name="Haudenschild C."/>
            <person name="Kitzman J."/>
            <person name="Nakayama T."/>
            <person name="Izutsu Y."/>
            <person name="Robert J."/>
            <person name="Fortriede J."/>
            <person name="Burns K."/>
            <person name="Lotay V."/>
            <person name="Karimi K."/>
            <person name="Yasuoka Y."/>
            <person name="Dichmann D.S."/>
            <person name="Flajnik M.F."/>
            <person name="Houston D.W."/>
            <person name="Shendure J."/>
            <person name="DuPasquier L."/>
            <person name="Vize P.D."/>
            <person name="Zorn A.M."/>
            <person name="Ito M."/>
            <person name="Marcotte E.M."/>
            <person name="Wallingford J.B."/>
            <person name="Ito Y."/>
            <person name="Asashima M."/>
            <person name="Ueno N."/>
            <person name="Matsuda Y."/>
            <person name="Veenstra G.J."/>
            <person name="Fujiyama A."/>
            <person name="Harland R.M."/>
            <person name="Taira M."/>
            <person name="Rokhsar D.S."/>
        </authorList>
    </citation>
    <scope>NUCLEOTIDE SEQUENCE [LARGE SCALE GENOMIC DNA]</scope>
    <source>
        <strain evidence="3">J</strain>
    </source>
</reference>
<dbReference type="AlphaFoldDB" id="A0A974CQ05"/>
<dbReference type="Proteomes" id="UP000694892">
    <property type="component" value="Chromosome 6L"/>
</dbReference>
<evidence type="ECO:0000313" key="3">
    <source>
        <dbReference type="Proteomes" id="UP000694892"/>
    </source>
</evidence>
<accession>A0A974CQ05</accession>
<protein>
    <submittedName>
        <fullName evidence="2">Uncharacterized protein</fullName>
    </submittedName>
</protein>
<feature type="transmembrane region" description="Helical" evidence="1">
    <location>
        <begin position="6"/>
        <end position="26"/>
    </location>
</feature>
<evidence type="ECO:0000256" key="1">
    <source>
        <dbReference type="SAM" id="Phobius"/>
    </source>
</evidence>
<dbReference type="EMBL" id="CM004476">
    <property type="protein sequence ID" value="OCT76271.1"/>
    <property type="molecule type" value="Genomic_DNA"/>
</dbReference>
<gene>
    <name evidence="2" type="ORF">XELAEV_18031466mg</name>
</gene>
<proteinExistence type="predicted"/>
<keyword evidence="1" id="KW-0812">Transmembrane</keyword>
<name>A0A974CQ05_XENLA</name>
<keyword evidence="1" id="KW-0472">Membrane</keyword>
<keyword evidence="1" id="KW-1133">Transmembrane helix</keyword>
<evidence type="ECO:0000313" key="2">
    <source>
        <dbReference type="EMBL" id="OCT76271.1"/>
    </source>
</evidence>
<sequence>MCTLQVFLSLCTLCKLFLFSFVQLLCTQPFNRARVYPEGKKILLNERIIFHSICTDLQPLLRLLISHYSINN</sequence>
<organism evidence="2 3">
    <name type="scientific">Xenopus laevis</name>
    <name type="common">African clawed frog</name>
    <dbReference type="NCBI Taxonomy" id="8355"/>
    <lineage>
        <taxon>Eukaryota</taxon>
        <taxon>Metazoa</taxon>
        <taxon>Chordata</taxon>
        <taxon>Craniata</taxon>
        <taxon>Vertebrata</taxon>
        <taxon>Euteleostomi</taxon>
        <taxon>Amphibia</taxon>
        <taxon>Batrachia</taxon>
        <taxon>Anura</taxon>
        <taxon>Pipoidea</taxon>
        <taxon>Pipidae</taxon>
        <taxon>Xenopodinae</taxon>
        <taxon>Xenopus</taxon>
        <taxon>Xenopus</taxon>
    </lineage>
</organism>